<dbReference type="Gene3D" id="3.10.450.50">
    <property type="match status" value="1"/>
</dbReference>
<protein>
    <submittedName>
        <fullName evidence="2">Ketosteroid isomerase-like protein</fullName>
    </submittedName>
</protein>
<sequence>MIEIGWARAWAEEWIAAWNSGDLDRILSHYSDDFTMTSPYIVERMGVASSHLVGKAAVRDYWAKGLAIQPPLRFVLTDVVAGVSSLAIYYASNRGKQVVEKIDFDAAGRAIRGEALQRPAD</sequence>
<gene>
    <name evidence="2" type="ORF">QO010_003908</name>
</gene>
<dbReference type="InterPro" id="IPR037401">
    <property type="entry name" value="SnoaL-like"/>
</dbReference>
<dbReference type="Proteomes" id="UP001228905">
    <property type="component" value="Unassembled WGS sequence"/>
</dbReference>
<dbReference type="SUPFAM" id="SSF54427">
    <property type="entry name" value="NTF2-like"/>
    <property type="match status" value="1"/>
</dbReference>
<dbReference type="InterPro" id="IPR032710">
    <property type="entry name" value="NTF2-like_dom_sf"/>
</dbReference>
<name>A0ABU0IVS9_9CAUL</name>
<reference evidence="2 3" key="1">
    <citation type="submission" date="2023-07" db="EMBL/GenBank/DDBJ databases">
        <title>Genomic Encyclopedia of Type Strains, Phase IV (KMG-IV): sequencing the most valuable type-strain genomes for metagenomic binning, comparative biology and taxonomic classification.</title>
        <authorList>
            <person name="Goeker M."/>
        </authorList>
    </citation>
    <scope>NUCLEOTIDE SEQUENCE [LARGE SCALE GENOMIC DNA]</scope>
    <source>
        <strain evidence="2 3">DSM 18695</strain>
    </source>
</reference>
<keyword evidence="3" id="KW-1185">Reference proteome</keyword>
<organism evidence="2 3">
    <name type="scientific">Caulobacter ginsengisoli</name>
    <dbReference type="NCBI Taxonomy" id="400775"/>
    <lineage>
        <taxon>Bacteria</taxon>
        <taxon>Pseudomonadati</taxon>
        <taxon>Pseudomonadota</taxon>
        <taxon>Alphaproteobacteria</taxon>
        <taxon>Caulobacterales</taxon>
        <taxon>Caulobacteraceae</taxon>
        <taxon>Caulobacter</taxon>
    </lineage>
</organism>
<evidence type="ECO:0000313" key="2">
    <source>
        <dbReference type="EMBL" id="MDQ0466115.1"/>
    </source>
</evidence>
<evidence type="ECO:0000313" key="3">
    <source>
        <dbReference type="Proteomes" id="UP001228905"/>
    </source>
</evidence>
<dbReference type="RefSeq" id="WP_307351970.1">
    <property type="nucleotide sequence ID" value="NZ_JAUSVS010000009.1"/>
</dbReference>
<evidence type="ECO:0000259" key="1">
    <source>
        <dbReference type="Pfam" id="PF12680"/>
    </source>
</evidence>
<proteinExistence type="predicted"/>
<accession>A0ABU0IVS9</accession>
<dbReference type="Pfam" id="PF12680">
    <property type="entry name" value="SnoaL_2"/>
    <property type="match status" value="1"/>
</dbReference>
<dbReference type="EMBL" id="JAUSVS010000009">
    <property type="protein sequence ID" value="MDQ0466115.1"/>
    <property type="molecule type" value="Genomic_DNA"/>
</dbReference>
<feature type="domain" description="SnoaL-like" evidence="1">
    <location>
        <begin position="12"/>
        <end position="84"/>
    </location>
</feature>
<comment type="caution">
    <text evidence="2">The sequence shown here is derived from an EMBL/GenBank/DDBJ whole genome shotgun (WGS) entry which is preliminary data.</text>
</comment>